<comment type="caution">
    <text evidence="2">The sequence shown here is derived from an EMBL/GenBank/DDBJ whole genome shotgun (WGS) entry which is preliminary data.</text>
</comment>
<evidence type="ECO:0000256" key="1">
    <source>
        <dbReference type="SAM" id="SignalP"/>
    </source>
</evidence>
<keyword evidence="1" id="KW-0732">Signal</keyword>
<feature type="signal peptide" evidence="1">
    <location>
        <begin position="1"/>
        <end position="27"/>
    </location>
</feature>
<name>A0A8J3YFW7_9ACTN</name>
<reference evidence="2" key="1">
    <citation type="submission" date="2021-01" db="EMBL/GenBank/DDBJ databases">
        <title>Whole genome shotgun sequence of Virgisporangium aliadipatigenens NBRC 105644.</title>
        <authorList>
            <person name="Komaki H."/>
            <person name="Tamura T."/>
        </authorList>
    </citation>
    <scope>NUCLEOTIDE SEQUENCE</scope>
    <source>
        <strain evidence="2">NBRC 105644</strain>
    </source>
</reference>
<evidence type="ECO:0000313" key="3">
    <source>
        <dbReference type="Proteomes" id="UP000619260"/>
    </source>
</evidence>
<organism evidence="2 3">
    <name type="scientific">Virgisporangium aliadipatigenens</name>
    <dbReference type="NCBI Taxonomy" id="741659"/>
    <lineage>
        <taxon>Bacteria</taxon>
        <taxon>Bacillati</taxon>
        <taxon>Actinomycetota</taxon>
        <taxon>Actinomycetes</taxon>
        <taxon>Micromonosporales</taxon>
        <taxon>Micromonosporaceae</taxon>
        <taxon>Virgisporangium</taxon>
    </lineage>
</organism>
<accession>A0A8J3YFW7</accession>
<gene>
    <name evidence="2" type="ORF">Val02_01690</name>
</gene>
<dbReference type="EMBL" id="BOPF01000002">
    <property type="protein sequence ID" value="GIJ43283.1"/>
    <property type="molecule type" value="Genomic_DNA"/>
</dbReference>
<protein>
    <submittedName>
        <fullName evidence="2">Uncharacterized protein</fullName>
    </submittedName>
</protein>
<dbReference type="AlphaFoldDB" id="A0A8J3YFW7"/>
<dbReference type="RefSeq" id="WP_275415526.1">
    <property type="nucleotide sequence ID" value="NZ_BOPF01000002.1"/>
</dbReference>
<dbReference type="Proteomes" id="UP000619260">
    <property type="component" value="Unassembled WGS sequence"/>
</dbReference>
<sequence length="42" mass="4369">MRVKRWIAVVLGTLAAALVSGAGPASAEVVERVATNHNQVLL</sequence>
<proteinExistence type="predicted"/>
<evidence type="ECO:0000313" key="2">
    <source>
        <dbReference type="EMBL" id="GIJ43283.1"/>
    </source>
</evidence>
<keyword evidence="3" id="KW-1185">Reference proteome</keyword>
<feature type="chain" id="PRO_5035313316" evidence="1">
    <location>
        <begin position="28"/>
        <end position="42"/>
    </location>
</feature>